<feature type="transmembrane region" description="Helical" evidence="4">
    <location>
        <begin position="305"/>
        <end position="329"/>
    </location>
</feature>
<evidence type="ECO:0000256" key="3">
    <source>
        <dbReference type="ARBA" id="ARBA00022833"/>
    </source>
</evidence>
<feature type="transmembrane region" description="Helical" evidence="4">
    <location>
        <begin position="615"/>
        <end position="635"/>
    </location>
</feature>
<feature type="transmembrane region" description="Helical" evidence="4">
    <location>
        <begin position="429"/>
        <end position="448"/>
    </location>
</feature>
<feature type="transmembrane region" description="Helical" evidence="4">
    <location>
        <begin position="656"/>
        <end position="678"/>
    </location>
</feature>
<feature type="transmembrane region" description="Helical" evidence="4">
    <location>
        <begin position="379"/>
        <end position="396"/>
    </location>
</feature>
<feature type="transmembrane region" description="Helical" evidence="4">
    <location>
        <begin position="788"/>
        <end position="813"/>
    </location>
</feature>
<sequence length="978" mass="110744">MDESFSAEDDEDQCRICRSPEEPGNPLRYPCLCRGSIKFVHQDCLRTWLNRRRGNNKCERSYSFVPVYSENAPERLPCDEFLIGVLSRAGRYLKLIVAWIVVILFNVFCIALHPLGQECIAGSQRVFMSRKLAFLWATLLYNSVIASSMLILTTIRIQVGDLGGGRGDSFFGNGGVLHLLSKYMKILCDWYLHKLIHFLGQPPRLIFLPPEAPLHEFGVIRRVLFFLDDDAFAVLAISVYVSTLFILLPFCIGWVVLATVGGSSYLSGNSPVILGYMMMLSICFAYFGILFILHQNPFPVLARWFSLGFHFTTVTLPCHLLAFLANILLIKDAFVLFFKFGVLPWILGWFLGICTSPMFGTRSFQIFEILSHNPCMMVAFRWLSGLSCLIIAVSYMKHIPKIMHKRAYWYLLDVTDPDYKITKLNLRHVFFVFASHGVLLVILFRLPIKAITLISPSFFPLELWGRSPFIGVAYAIYVNLMHAGPKWLIELTKPAIALLVHKWIVTVCSWLLLSDLLLVVPRGEEDFHYADDKLLYSLAEGSMVTFYKSQNDEDDIKEQRDNRTRIAIMLMLAALTLFLVSTAFMVLPIVVGRVFSYSISFILRRFGIKHDDICAFWIGCYILRAIYVSICFAFDHILTGRTGFLLKYILIRITNALLFSIWISIIPGLLGLLIDLMIIIPSRVPLNESPLYFLIQDWLIGVVVLHLWTFLTMLTPIKCFATKAWRRKFERIRSVGINKLPSMWLLRDVIGSIMNTLLTTLSIPYVLVKSLLPLLGYSQSFNAATERFFWPASLALIVVWFVIKLTLEIIIYLHQLIFNERYMWVYSRRSTTPNRPADPIPLPVMLRAFHFLLAPPSLVLAGLWPDPGLSCAGSGSVPAQRLTGLKRVAASSLPVFSLLCSPLSPASVATLRAFPSCSHGPRRSDETEDLVGNLSLSSSDNNHGFLWRSSLSSHGCLFSRSVMPPSVLHALVFIAPTS</sequence>
<evidence type="ECO:0000256" key="1">
    <source>
        <dbReference type="ARBA" id="ARBA00022723"/>
    </source>
</evidence>
<accession>A0ABQ7MLQ3</accession>
<feature type="domain" description="RING-CH-type" evidence="5">
    <location>
        <begin position="6"/>
        <end position="68"/>
    </location>
</feature>
<dbReference type="Pfam" id="PF23113">
    <property type="entry name" value="MARCHF6_C"/>
    <property type="match status" value="1"/>
</dbReference>
<keyword evidence="4" id="KW-0812">Transmembrane</keyword>
<dbReference type="SUPFAM" id="SSF57850">
    <property type="entry name" value="RING/U-box"/>
    <property type="match status" value="1"/>
</dbReference>
<dbReference type="InterPro" id="IPR013083">
    <property type="entry name" value="Znf_RING/FYVE/PHD"/>
</dbReference>
<evidence type="ECO:0000256" key="2">
    <source>
        <dbReference type="ARBA" id="ARBA00022771"/>
    </source>
</evidence>
<keyword evidence="3" id="KW-0862">Zinc</keyword>
<evidence type="ECO:0000313" key="6">
    <source>
        <dbReference type="EMBL" id="KAG5398845.1"/>
    </source>
</evidence>
<feature type="transmembrane region" description="Helical" evidence="4">
    <location>
        <begin position="749"/>
        <end position="768"/>
    </location>
</feature>
<feature type="transmembrane region" description="Helical" evidence="4">
    <location>
        <begin position="231"/>
        <end position="260"/>
    </location>
</feature>
<keyword evidence="1" id="KW-0479">Metal-binding</keyword>
<feature type="transmembrane region" description="Helical" evidence="4">
    <location>
        <begin position="336"/>
        <end position="359"/>
    </location>
</feature>
<feature type="transmembrane region" description="Helical" evidence="4">
    <location>
        <begin position="570"/>
        <end position="595"/>
    </location>
</feature>
<dbReference type="PROSITE" id="PS51292">
    <property type="entry name" value="ZF_RING_CH"/>
    <property type="match status" value="1"/>
</dbReference>
<dbReference type="CDD" id="cd16702">
    <property type="entry name" value="RING_CH-C4HC3_MARCH6"/>
    <property type="match status" value="1"/>
</dbReference>
<protein>
    <recommendedName>
        <fullName evidence="5">RING-CH-type domain-containing protein</fullName>
    </recommendedName>
</protein>
<dbReference type="SMART" id="SM00744">
    <property type="entry name" value="RINGv"/>
    <property type="match status" value="1"/>
</dbReference>
<keyword evidence="4" id="KW-1133">Transmembrane helix</keyword>
<dbReference type="PANTHER" id="PTHR13145">
    <property type="entry name" value="SSM4 PROTEIN"/>
    <property type="match status" value="1"/>
</dbReference>
<gene>
    <name evidence="6" type="primary">A05p048090.1_BraROA</name>
    <name evidence="6" type="ORF">IGI04_020659</name>
</gene>
<dbReference type="Pfam" id="PF12906">
    <property type="entry name" value="RINGv"/>
    <property type="match status" value="1"/>
</dbReference>
<evidence type="ECO:0000259" key="5">
    <source>
        <dbReference type="PROSITE" id="PS51292"/>
    </source>
</evidence>
<dbReference type="InterPro" id="IPR056521">
    <property type="entry name" value="MARCHF6-like_C"/>
</dbReference>
<comment type="caution">
    <text evidence="6">The sequence shown here is derived from an EMBL/GenBank/DDBJ whole genome shotgun (WGS) entry which is preliminary data.</text>
</comment>
<keyword evidence="4" id="KW-0472">Membrane</keyword>
<name>A0ABQ7MLQ3_BRACM</name>
<feature type="transmembrane region" description="Helical" evidence="4">
    <location>
        <begin position="133"/>
        <end position="155"/>
    </location>
</feature>
<keyword evidence="7" id="KW-1185">Reference proteome</keyword>
<evidence type="ECO:0000256" key="4">
    <source>
        <dbReference type="SAM" id="Phobius"/>
    </source>
</evidence>
<dbReference type="Proteomes" id="UP000823674">
    <property type="component" value="Chromosome A05"/>
</dbReference>
<organism evidence="6 7">
    <name type="scientific">Brassica rapa subsp. trilocularis</name>
    <dbReference type="NCBI Taxonomy" id="1813537"/>
    <lineage>
        <taxon>Eukaryota</taxon>
        <taxon>Viridiplantae</taxon>
        <taxon>Streptophyta</taxon>
        <taxon>Embryophyta</taxon>
        <taxon>Tracheophyta</taxon>
        <taxon>Spermatophyta</taxon>
        <taxon>Magnoliopsida</taxon>
        <taxon>eudicotyledons</taxon>
        <taxon>Gunneridae</taxon>
        <taxon>Pentapetalae</taxon>
        <taxon>rosids</taxon>
        <taxon>malvids</taxon>
        <taxon>Brassicales</taxon>
        <taxon>Brassicaceae</taxon>
        <taxon>Brassiceae</taxon>
        <taxon>Brassica</taxon>
    </lineage>
</organism>
<dbReference type="InterPro" id="IPR011016">
    <property type="entry name" value="Znf_RING-CH"/>
</dbReference>
<dbReference type="EMBL" id="JADBGQ010000005">
    <property type="protein sequence ID" value="KAG5398845.1"/>
    <property type="molecule type" value="Genomic_DNA"/>
</dbReference>
<keyword evidence="2" id="KW-0863">Zinc-finger</keyword>
<dbReference type="PANTHER" id="PTHR13145:SF7">
    <property type="entry name" value="RING-CH-TYPE DOMAIN-CONTAINING PROTEIN"/>
    <property type="match status" value="1"/>
</dbReference>
<evidence type="ECO:0000313" key="7">
    <source>
        <dbReference type="Proteomes" id="UP000823674"/>
    </source>
</evidence>
<feature type="transmembrane region" description="Helical" evidence="4">
    <location>
        <begin position="92"/>
        <end position="112"/>
    </location>
</feature>
<dbReference type="Gene3D" id="3.30.40.10">
    <property type="entry name" value="Zinc/RING finger domain, C3HC4 (zinc finger)"/>
    <property type="match status" value="1"/>
</dbReference>
<feature type="transmembrane region" description="Helical" evidence="4">
    <location>
        <begin position="463"/>
        <end position="483"/>
    </location>
</feature>
<reference evidence="6 7" key="1">
    <citation type="submission" date="2021-03" db="EMBL/GenBank/DDBJ databases">
        <authorList>
            <person name="King G.J."/>
            <person name="Bancroft I."/>
            <person name="Baten A."/>
            <person name="Bloomfield J."/>
            <person name="Borpatragohain P."/>
            <person name="He Z."/>
            <person name="Irish N."/>
            <person name="Irwin J."/>
            <person name="Liu K."/>
            <person name="Mauleon R.P."/>
            <person name="Moore J."/>
            <person name="Morris R."/>
            <person name="Ostergaard L."/>
            <person name="Wang B."/>
            <person name="Wells R."/>
        </authorList>
    </citation>
    <scope>NUCLEOTIDE SEQUENCE [LARGE SCALE GENOMIC DNA]</scope>
    <source>
        <strain evidence="6">R-o-18</strain>
        <tissue evidence="6">Leaf</tissue>
    </source>
</reference>
<proteinExistence type="predicted"/>
<feature type="transmembrane region" description="Helical" evidence="4">
    <location>
        <begin position="698"/>
        <end position="721"/>
    </location>
</feature>
<feature type="transmembrane region" description="Helical" evidence="4">
    <location>
        <begin position="272"/>
        <end position="293"/>
    </location>
</feature>